<dbReference type="InterPro" id="IPR016032">
    <property type="entry name" value="Sig_transdc_resp-reg_C-effctor"/>
</dbReference>
<accession>D2PNP9</accession>
<name>D2PNP9_KRIFD</name>
<dbReference type="SMART" id="SM00421">
    <property type="entry name" value="HTH_LUXR"/>
    <property type="match status" value="1"/>
</dbReference>
<dbReference type="STRING" id="479435.Kfla_1807"/>
<feature type="domain" description="HTH luxR-type" evidence="1">
    <location>
        <begin position="203"/>
        <end position="268"/>
    </location>
</feature>
<dbReference type="InterPro" id="IPR000792">
    <property type="entry name" value="Tscrpt_reg_LuxR_C"/>
</dbReference>
<evidence type="ECO:0000313" key="2">
    <source>
        <dbReference type="EMBL" id="ADB30901.1"/>
    </source>
</evidence>
<dbReference type="AlphaFoldDB" id="D2PNP9"/>
<dbReference type="SUPFAM" id="SSF46894">
    <property type="entry name" value="C-terminal effector domain of the bipartite response regulators"/>
    <property type="match status" value="1"/>
</dbReference>
<protein>
    <submittedName>
        <fullName evidence="2">Transcriptional regulator, LuxR family</fullName>
    </submittedName>
</protein>
<dbReference type="HOGENOM" id="CLU_1025947_0_0_11"/>
<organism evidence="2 3">
    <name type="scientific">Kribbella flavida (strain DSM 17836 / JCM 10339 / NBRC 14399)</name>
    <dbReference type="NCBI Taxonomy" id="479435"/>
    <lineage>
        <taxon>Bacteria</taxon>
        <taxon>Bacillati</taxon>
        <taxon>Actinomycetota</taxon>
        <taxon>Actinomycetes</taxon>
        <taxon>Propionibacteriales</taxon>
        <taxon>Kribbellaceae</taxon>
        <taxon>Kribbella</taxon>
    </lineage>
</organism>
<keyword evidence="3" id="KW-1185">Reference proteome</keyword>
<reference evidence="2 3" key="2">
    <citation type="journal article" date="2010" name="Stand. Genomic Sci.">
        <title>Complete genome sequence of Kribbella flavida type strain (IFO 14399).</title>
        <authorList>
            <person name="Pukall R."/>
            <person name="Lapidus A."/>
            <person name="Glavina Del Rio T."/>
            <person name="Copeland A."/>
            <person name="Tice H."/>
            <person name="Cheng J.-F."/>
            <person name="Lucas S."/>
            <person name="Chen F."/>
            <person name="Nolan M."/>
            <person name="LaButti K."/>
            <person name="Pati A."/>
            <person name="Ivanova N."/>
            <person name="Mavrommatis K."/>
            <person name="Mikhailova N."/>
            <person name="Pitluck S."/>
            <person name="Bruce D."/>
            <person name="Goodwin L."/>
            <person name="Land M."/>
            <person name="Hauser L."/>
            <person name="Chang Y.-J."/>
            <person name="Jeffries C.D."/>
            <person name="Chen A."/>
            <person name="Palaniappan K."/>
            <person name="Chain P."/>
            <person name="Rohde M."/>
            <person name="Goeker M."/>
            <person name="Bristow J."/>
            <person name="Eisen J.A."/>
            <person name="Markowitz V."/>
            <person name="Hugenholtz P."/>
            <person name="Kyrpides N.C."/>
            <person name="Klenk H.-P."/>
            <person name="Brettin T."/>
        </authorList>
    </citation>
    <scope>NUCLEOTIDE SEQUENCE [LARGE SCALE GENOMIC DNA]</scope>
    <source>
        <strain evidence="3">DSM 17836 / JCM 10339 / NBRC 14399</strain>
    </source>
</reference>
<dbReference type="Gene3D" id="1.10.10.10">
    <property type="entry name" value="Winged helix-like DNA-binding domain superfamily/Winged helix DNA-binding domain"/>
    <property type="match status" value="1"/>
</dbReference>
<dbReference type="InterPro" id="IPR036388">
    <property type="entry name" value="WH-like_DNA-bd_sf"/>
</dbReference>
<dbReference type="Proteomes" id="UP000007967">
    <property type="component" value="Chromosome"/>
</dbReference>
<reference evidence="3" key="1">
    <citation type="submission" date="2009-09" db="EMBL/GenBank/DDBJ databases">
        <title>The complete genome of Kribbella flavida DSM 17836.</title>
        <authorList>
            <consortium name="US DOE Joint Genome Institute (JGI-PGF)"/>
            <person name="Lucas S."/>
            <person name="Copeland A."/>
            <person name="Lapidus A."/>
            <person name="Glavina del Rio T."/>
            <person name="Dalin E."/>
            <person name="Tice H."/>
            <person name="Bruce D."/>
            <person name="Goodwin L."/>
            <person name="Pitluck S."/>
            <person name="Kyrpides N."/>
            <person name="Mavromatis K."/>
            <person name="Ivanova N."/>
            <person name="Saunders E."/>
            <person name="Brettin T."/>
            <person name="Detter J.C."/>
            <person name="Han C."/>
            <person name="Larimer F."/>
            <person name="Land M."/>
            <person name="Hauser L."/>
            <person name="Markowitz V."/>
            <person name="Cheng J.-F."/>
            <person name="Hugenholtz P."/>
            <person name="Woyke T."/>
            <person name="Wu D."/>
            <person name="Pukall R."/>
            <person name="Klenk H.-P."/>
            <person name="Eisen J.A."/>
        </authorList>
    </citation>
    <scope>NUCLEOTIDE SEQUENCE [LARGE SCALE GENOMIC DNA]</scope>
    <source>
        <strain evidence="3">DSM 17836 / JCM 10339 / NBRC 14399</strain>
    </source>
</reference>
<dbReference type="GO" id="GO:0006355">
    <property type="term" value="P:regulation of DNA-templated transcription"/>
    <property type="evidence" value="ECO:0007669"/>
    <property type="project" value="InterPro"/>
</dbReference>
<dbReference type="EMBL" id="CP001736">
    <property type="protein sequence ID" value="ADB30901.1"/>
    <property type="molecule type" value="Genomic_DNA"/>
</dbReference>
<dbReference type="eggNOG" id="COG2197">
    <property type="taxonomic scope" value="Bacteria"/>
</dbReference>
<dbReference type="PROSITE" id="PS50043">
    <property type="entry name" value="HTH_LUXR_2"/>
    <property type="match status" value="1"/>
</dbReference>
<gene>
    <name evidence="2" type="ordered locus">Kfla_1807</name>
</gene>
<evidence type="ECO:0000313" key="3">
    <source>
        <dbReference type="Proteomes" id="UP000007967"/>
    </source>
</evidence>
<sequence length="271" mass="30090">MDRERDRISGVGGWFATGVGMARSRVLVHFPSRQQVWDASLRLQVVRARCCDEWAAGHPVDAEVEVFGSDHLGMRHWLHDLCWNAGELVTVTSTQCQTVEGFAPSHKLNQVLVERGTRMTSFFDTDAGSDTMTDFLIAAEDLPYYLACGPIQLKLLDGERVVVEGPVVEGRRSLMLMSGREAVNAAGQYLRAVRETAVRASELREADADLTSRQQVIAELLGEGCTDDQIAERIGLSVRSVRYEVARLLDALNVRTRFAAGVRYARSHPED</sequence>
<proteinExistence type="predicted"/>
<evidence type="ECO:0000259" key="1">
    <source>
        <dbReference type="PROSITE" id="PS50043"/>
    </source>
</evidence>
<dbReference type="KEGG" id="kfl:Kfla_1807"/>
<dbReference type="Pfam" id="PF00196">
    <property type="entry name" value="GerE"/>
    <property type="match status" value="1"/>
</dbReference>
<dbReference type="GO" id="GO:0003677">
    <property type="term" value="F:DNA binding"/>
    <property type="evidence" value="ECO:0007669"/>
    <property type="project" value="InterPro"/>
</dbReference>